<evidence type="ECO:0000313" key="2">
    <source>
        <dbReference type="Proteomes" id="UP000029453"/>
    </source>
</evidence>
<dbReference type="AlphaFoldDB" id="M9LJK2"/>
<sequence length="467" mass="51747">MKISSLRYFLSYCGLAVFGVMLFLLPGTAEAGRIFPQKQIDSYDVGLKADPTYIPTPLTVTEGTYIQTVNLDPTVAEVSVDPVLGQYAITGKTYGTTTVEYKWTTAQNVELVHKFTVTVDHVSVRIAPRVRINEEEDSYVNLVDSSSYQMKTIDLSGLFFGNIRWEDRAFELHDSNGIFGLGSDFSSPCRGFYSLIYFGNTGDTRITIKATDVNGYTASYFFDVSTNWDPVFQPQPDITLVKGKEYAFNLNEMKVFTDADDDNLYYTVDPVTGVTASVNEGMLTITSHIEQDFALTIRGDDGRNGKASGVVTFKAWRSDEAGIAGTYPETHNTIGFTQVAQGKYVLAPLTTIIPGETELLGWVDAGKARAADSDGDLEFAIDEINGPNQKLPALQAGTYGLYLYEPSNVTLDRVVHLIGIDVVRSQLEQIDRDHENNGLDLMDAYRWLVMYNNTYFNAKVILSLLPS</sequence>
<dbReference type="RefSeq" id="WP_006287061.1">
    <property type="nucleotide sequence ID" value="NZ_BALG01000213.1"/>
</dbReference>
<organism evidence="1 2">
    <name type="scientific">Paenibacillus popilliae ATCC 14706</name>
    <dbReference type="NCBI Taxonomy" id="1212764"/>
    <lineage>
        <taxon>Bacteria</taxon>
        <taxon>Bacillati</taxon>
        <taxon>Bacillota</taxon>
        <taxon>Bacilli</taxon>
        <taxon>Bacillales</taxon>
        <taxon>Paenibacillaceae</taxon>
        <taxon>Paenibacillus</taxon>
    </lineage>
</organism>
<comment type="caution">
    <text evidence="1">The sequence shown here is derived from an EMBL/GenBank/DDBJ whole genome shotgun (WGS) entry which is preliminary data.</text>
</comment>
<dbReference type="EMBL" id="BALG01000213">
    <property type="protein sequence ID" value="GAC43410.1"/>
    <property type="molecule type" value="Genomic_DNA"/>
</dbReference>
<evidence type="ECO:0000313" key="1">
    <source>
        <dbReference type="EMBL" id="GAC43410.1"/>
    </source>
</evidence>
<protein>
    <submittedName>
        <fullName evidence="1">Glycerol-3-phosphate responsive antiterminator</fullName>
    </submittedName>
</protein>
<reference evidence="1 2" key="1">
    <citation type="submission" date="2012-10" db="EMBL/GenBank/DDBJ databases">
        <title>Draft Genome Sequence of Paenibacillus popilliae ATCC 14706T.</title>
        <authorList>
            <person name="Iiyama K."/>
            <person name="Mori K."/>
            <person name="Mon H."/>
            <person name="Chieda Y."/>
            <person name="Lee J.M."/>
            <person name="Kusakabe T."/>
            <person name="Tashiro K."/>
            <person name="Asano S."/>
            <person name="Yasunaga-Aoki C."/>
            <person name="Shimizu S."/>
        </authorList>
    </citation>
    <scope>NUCLEOTIDE SEQUENCE [LARGE SCALE GENOMIC DNA]</scope>
    <source>
        <strain evidence="1 2">ATCC 14706</strain>
    </source>
</reference>
<dbReference type="Proteomes" id="UP000029453">
    <property type="component" value="Unassembled WGS sequence"/>
</dbReference>
<keyword evidence="2" id="KW-1185">Reference proteome</keyword>
<accession>M9LJK2</accession>
<name>M9LJK2_PAEPP</name>
<proteinExistence type="predicted"/>
<gene>
    <name evidence="1" type="ORF">PPOP_2777</name>
</gene>